<dbReference type="InterPro" id="IPR036086">
    <property type="entry name" value="ParB/Sulfiredoxin_sf"/>
</dbReference>
<organism evidence="5 6">
    <name type="scientific">Polaromonas naphthalenivorans (strain CJ2)</name>
    <dbReference type="NCBI Taxonomy" id="365044"/>
    <lineage>
        <taxon>Bacteria</taxon>
        <taxon>Pseudomonadati</taxon>
        <taxon>Pseudomonadota</taxon>
        <taxon>Betaproteobacteria</taxon>
        <taxon>Burkholderiales</taxon>
        <taxon>Comamonadaceae</taxon>
        <taxon>Polaromonas</taxon>
    </lineage>
</organism>
<evidence type="ECO:0000256" key="1">
    <source>
        <dbReference type="ARBA" id="ARBA00006295"/>
    </source>
</evidence>
<dbReference type="GO" id="GO:0003677">
    <property type="term" value="F:DNA binding"/>
    <property type="evidence" value="ECO:0007669"/>
    <property type="project" value="InterPro"/>
</dbReference>
<dbReference type="PANTHER" id="PTHR33375:SF1">
    <property type="entry name" value="CHROMOSOME-PARTITIONING PROTEIN PARB-RELATED"/>
    <property type="match status" value="1"/>
</dbReference>
<feature type="domain" description="ParB-like N-terminal" evidence="4">
    <location>
        <begin position="13"/>
        <end position="106"/>
    </location>
</feature>
<dbReference type="Gene3D" id="3.90.1530.30">
    <property type="match status" value="1"/>
</dbReference>
<comment type="similarity">
    <text evidence="1">Belongs to the ParB family.</text>
</comment>
<feature type="region of interest" description="Disordered" evidence="3">
    <location>
        <begin position="364"/>
        <end position="383"/>
    </location>
</feature>
<evidence type="ECO:0000313" key="5">
    <source>
        <dbReference type="EMBL" id="ABM39575.1"/>
    </source>
</evidence>
<dbReference type="KEGG" id="pna:Pnap_4293"/>
<dbReference type="Gene3D" id="1.10.10.2830">
    <property type="match status" value="1"/>
</dbReference>
<dbReference type="AlphaFoldDB" id="A1VV97"/>
<dbReference type="HOGENOM" id="CLU_035398_0_0_4"/>
<dbReference type="InterPro" id="IPR050336">
    <property type="entry name" value="Chromosome_partition/occlusion"/>
</dbReference>
<evidence type="ECO:0000256" key="2">
    <source>
        <dbReference type="ARBA" id="ARBA00022829"/>
    </source>
</evidence>
<reference evidence="6" key="1">
    <citation type="journal article" date="2009" name="Environ. Microbiol.">
        <title>The genome of Polaromonas naphthalenivorans strain CJ2, isolated from coal tar-contaminated sediment, reveals physiological and metabolic versatility and evolution through extensive horizontal gene transfer.</title>
        <authorList>
            <person name="Yagi J.M."/>
            <person name="Sims D."/>
            <person name="Brettin T."/>
            <person name="Bruce D."/>
            <person name="Madsen E.L."/>
        </authorList>
    </citation>
    <scope>NUCLEOTIDE SEQUENCE [LARGE SCALE GENOMIC DNA]</scope>
    <source>
        <strain evidence="6">CJ2</strain>
        <plasmid evidence="6">Plasmid pPNAP01</plasmid>
    </source>
</reference>
<geneLocation type="plasmid" evidence="5 6">
    <name>pPNAP01</name>
</geneLocation>
<name>A1VV97_POLNA</name>
<evidence type="ECO:0000259" key="4">
    <source>
        <dbReference type="SMART" id="SM00470"/>
    </source>
</evidence>
<dbReference type="InterPro" id="IPR022396">
    <property type="entry name" value="PRTRC_ParB"/>
</dbReference>
<protein>
    <submittedName>
        <fullName evidence="5">ParB family protein</fullName>
    </submittedName>
</protein>
<sequence length="583" mass="63386">MEKAESVTSGTPARIAVNLIDRGNNPRTRFDETAMDEMVASFRAHGILQPILLRPSGESRFQIIAGERRFRAFTTVYGMGVDISIPALVVEMDDAQADMSALIENVIREKMTPVEEAEAAARVLGYSQGDRDEAARKLGWERKFLDRRIALMYAIDEVRQALQDEKILLGHAELLAGLRKETQKQVLTALLSSAEKPTVAQLKDRLEKAALSLVKAIFEKSQCTDCQHNSGNQQALFAEAISDGNCTHKPCFERKTERELGIRARALEADYQVVRIVYPGDNFTVVQLAADGVRGVGQEQAAACRSCKDYGAVVSALPDKLGASFKGMCMNTVCNNTKVADRIMGEKAAASALADQTIAKAQDDTKAKAKSPSQAATSASEVKAGTSKVQTGAVKAPVSSEPSNALKEYREKVWRSVLSRVIARLDPETNQCVMLALAAFSPRVIDSTALLEAITKSSILLQNNATDIGVVLDSAMALDNDALKKALSLIPASISKDLEIRQVVSLLKGLDVKLEEHWKVNDEMFGLLTKNEIDATCGEIGIKAAIGTGYPKLIGGKKDDLVNAILTITGFEYKGRIPKQMRW</sequence>
<dbReference type="Proteomes" id="UP000000644">
    <property type="component" value="Plasmid pPNAP01"/>
</dbReference>
<dbReference type="InterPro" id="IPR041468">
    <property type="entry name" value="HTH_ParB/Spo0J"/>
</dbReference>
<dbReference type="SMART" id="SM00470">
    <property type="entry name" value="ParB"/>
    <property type="match status" value="1"/>
</dbReference>
<dbReference type="SUPFAM" id="SSF109709">
    <property type="entry name" value="KorB DNA-binding domain-like"/>
    <property type="match status" value="1"/>
</dbReference>
<dbReference type="SUPFAM" id="SSF110849">
    <property type="entry name" value="ParB/Sulfiredoxin"/>
    <property type="match status" value="1"/>
</dbReference>
<proteinExistence type="inferred from homology"/>
<dbReference type="RefSeq" id="WP_011797948.1">
    <property type="nucleotide sequence ID" value="NC_008757.1"/>
</dbReference>
<feature type="compositionally biased region" description="Polar residues" evidence="3">
    <location>
        <begin position="371"/>
        <end position="380"/>
    </location>
</feature>
<dbReference type="GO" id="GO:0005694">
    <property type="term" value="C:chromosome"/>
    <property type="evidence" value="ECO:0007669"/>
    <property type="project" value="TreeGrafter"/>
</dbReference>
<dbReference type="PANTHER" id="PTHR33375">
    <property type="entry name" value="CHROMOSOME-PARTITIONING PROTEIN PARB-RELATED"/>
    <property type="match status" value="1"/>
</dbReference>
<dbReference type="NCBIfam" id="TIGR03734">
    <property type="entry name" value="PRTRC_parB"/>
    <property type="match status" value="1"/>
</dbReference>
<dbReference type="Pfam" id="PF02195">
    <property type="entry name" value="ParB_N"/>
    <property type="match status" value="1"/>
</dbReference>
<dbReference type="NCBIfam" id="TIGR00180">
    <property type="entry name" value="parB_part"/>
    <property type="match status" value="1"/>
</dbReference>
<keyword evidence="6" id="KW-1185">Reference proteome</keyword>
<keyword evidence="2" id="KW-0159">Chromosome partition</keyword>
<dbReference type="OrthoDB" id="9796891at2"/>
<dbReference type="GO" id="GO:0007059">
    <property type="term" value="P:chromosome segregation"/>
    <property type="evidence" value="ECO:0007669"/>
    <property type="project" value="UniProtKB-KW"/>
</dbReference>
<dbReference type="InterPro" id="IPR003115">
    <property type="entry name" value="ParB_N"/>
</dbReference>
<keyword evidence="5" id="KW-0614">Plasmid</keyword>
<evidence type="ECO:0000313" key="6">
    <source>
        <dbReference type="Proteomes" id="UP000000644"/>
    </source>
</evidence>
<dbReference type="Pfam" id="PF17762">
    <property type="entry name" value="HTH_ParB"/>
    <property type="match status" value="1"/>
</dbReference>
<accession>A1VV97</accession>
<gene>
    <name evidence="5" type="ordered locus">Pnap_4293</name>
</gene>
<dbReference type="InterPro" id="IPR004437">
    <property type="entry name" value="ParB/RepB/Spo0J"/>
</dbReference>
<evidence type="ECO:0000256" key="3">
    <source>
        <dbReference type="SAM" id="MobiDB-lite"/>
    </source>
</evidence>
<dbReference type="EMBL" id="CP000530">
    <property type="protein sequence ID" value="ABM39575.1"/>
    <property type="molecule type" value="Genomic_DNA"/>
</dbReference>